<comment type="caution">
    <text evidence="2">The sequence shown here is derived from an EMBL/GenBank/DDBJ whole genome shotgun (WGS) entry which is preliminary data.</text>
</comment>
<keyword evidence="3" id="KW-1185">Reference proteome</keyword>
<feature type="domain" description="Thioredoxin" evidence="1">
    <location>
        <begin position="6"/>
        <end position="96"/>
    </location>
</feature>
<dbReference type="Proteomes" id="UP000664632">
    <property type="component" value="Unassembled WGS sequence"/>
</dbReference>
<sequence>MKDLKQIMDKKEDAVVYFYKTDCISCKKLARKLQDNNLKKYNVKGIDLSEPENVDENFLTHYDIVTVPTFFKIVDGKMTEKKDGIKELEDFKQFMESDS</sequence>
<organism evidence="2 3">
    <name type="scientific">Candidatus Enterococcus ikei</name>
    <dbReference type="NCBI Taxonomy" id="2815326"/>
    <lineage>
        <taxon>Bacteria</taxon>
        <taxon>Bacillati</taxon>
        <taxon>Bacillota</taxon>
        <taxon>Bacilli</taxon>
        <taxon>Lactobacillales</taxon>
        <taxon>Enterococcaceae</taxon>
        <taxon>Enterococcus</taxon>
    </lineage>
</organism>
<evidence type="ECO:0000259" key="1">
    <source>
        <dbReference type="Pfam" id="PF00085"/>
    </source>
</evidence>
<proteinExistence type="predicted"/>
<protein>
    <submittedName>
        <fullName evidence="2">Thioredoxin family protein</fullName>
    </submittedName>
</protein>
<dbReference type="RefSeq" id="WP_207113804.1">
    <property type="nucleotide sequence ID" value="NZ_JAFLWD010000051.1"/>
</dbReference>
<dbReference type="CDD" id="cd02947">
    <property type="entry name" value="TRX_family"/>
    <property type="match status" value="1"/>
</dbReference>
<reference evidence="2 3" key="1">
    <citation type="submission" date="2021-03" db="EMBL/GenBank/DDBJ databases">
        <title>Enterococcal diversity collection.</title>
        <authorList>
            <person name="Gilmore M.S."/>
            <person name="Schwartzman J."/>
            <person name="Van Tyne D."/>
            <person name="Martin M."/>
            <person name="Earl A.M."/>
            <person name="Manson A.L."/>
            <person name="Straub T."/>
            <person name="Salamzade R."/>
            <person name="Saavedra J."/>
            <person name="Lebreton F."/>
            <person name="Prichula J."/>
            <person name="Schaufler K."/>
            <person name="Gaca A."/>
            <person name="Sgardioli B."/>
            <person name="Wagenaar J."/>
            <person name="Strong T."/>
        </authorList>
    </citation>
    <scope>NUCLEOTIDE SEQUENCE [LARGE SCALE GENOMIC DNA]</scope>
    <source>
        <strain evidence="2 3">DIV0869a</strain>
    </source>
</reference>
<evidence type="ECO:0000313" key="2">
    <source>
        <dbReference type="EMBL" id="MBO0441851.1"/>
    </source>
</evidence>
<evidence type="ECO:0000313" key="3">
    <source>
        <dbReference type="Proteomes" id="UP000664632"/>
    </source>
</evidence>
<dbReference type="SUPFAM" id="SSF52833">
    <property type="entry name" value="Thioredoxin-like"/>
    <property type="match status" value="1"/>
</dbReference>
<dbReference type="Pfam" id="PF00085">
    <property type="entry name" value="Thioredoxin"/>
    <property type="match status" value="1"/>
</dbReference>
<dbReference type="Gene3D" id="3.40.30.10">
    <property type="entry name" value="Glutaredoxin"/>
    <property type="match status" value="1"/>
</dbReference>
<name>A0ABS3H2W3_9ENTE</name>
<accession>A0ABS3H2W3</accession>
<dbReference type="InterPro" id="IPR036249">
    <property type="entry name" value="Thioredoxin-like_sf"/>
</dbReference>
<dbReference type="EMBL" id="JAFLWD010000051">
    <property type="protein sequence ID" value="MBO0441851.1"/>
    <property type="molecule type" value="Genomic_DNA"/>
</dbReference>
<gene>
    <name evidence="2" type="ORF">JZO69_15905</name>
</gene>
<dbReference type="InterPro" id="IPR013766">
    <property type="entry name" value="Thioredoxin_domain"/>
</dbReference>